<feature type="coiled-coil region" evidence="2">
    <location>
        <begin position="75"/>
        <end position="102"/>
    </location>
</feature>
<reference evidence="4" key="1">
    <citation type="submission" date="2022-07" db="EMBL/GenBank/DDBJ databases">
        <title>Phylogenomic reconstructions and comparative analyses of Kickxellomycotina fungi.</title>
        <authorList>
            <person name="Reynolds N.K."/>
            <person name="Stajich J.E."/>
            <person name="Barry K."/>
            <person name="Grigoriev I.V."/>
            <person name="Crous P."/>
            <person name="Smith M.E."/>
        </authorList>
    </citation>
    <scope>NUCLEOTIDE SEQUENCE</scope>
    <source>
        <strain evidence="4">NBRC 100468</strain>
    </source>
</reference>
<proteinExistence type="inferred from homology"/>
<dbReference type="AlphaFoldDB" id="A0A9W7ZXS7"/>
<sequence>MKDWRQDIIQQLRARDSQIASVVRVVKTYNKLGERVARYADQTNLLEKKTRKLQQDHEKLLKDIEKGGDSGASAIPVAQQRISDLEQEIKGLKKERSELYRTQGVNAQRLLDISDKMREQDHIINNQNNE</sequence>
<comment type="similarity">
    <text evidence="1">Belongs to the ATG16 family.</text>
</comment>
<accession>A0A9W7ZXS7</accession>
<organism evidence="4 5">
    <name type="scientific">Mycoemilia scoparia</name>
    <dbReference type="NCBI Taxonomy" id="417184"/>
    <lineage>
        <taxon>Eukaryota</taxon>
        <taxon>Fungi</taxon>
        <taxon>Fungi incertae sedis</taxon>
        <taxon>Zoopagomycota</taxon>
        <taxon>Kickxellomycotina</taxon>
        <taxon>Kickxellomycetes</taxon>
        <taxon>Kickxellales</taxon>
        <taxon>Kickxellaceae</taxon>
        <taxon>Mycoemilia</taxon>
    </lineage>
</organism>
<dbReference type="Proteomes" id="UP001150538">
    <property type="component" value="Unassembled WGS sequence"/>
</dbReference>
<keyword evidence="5" id="KW-1185">Reference proteome</keyword>
<evidence type="ECO:0000256" key="1">
    <source>
        <dbReference type="ARBA" id="ARBA00005331"/>
    </source>
</evidence>
<protein>
    <recommendedName>
        <fullName evidence="3">Autophagy-related protein 16 domain-containing protein</fullName>
    </recommendedName>
</protein>
<evidence type="ECO:0000259" key="3">
    <source>
        <dbReference type="Pfam" id="PF08614"/>
    </source>
</evidence>
<dbReference type="OrthoDB" id="5567274at2759"/>
<keyword evidence="2" id="KW-0175">Coiled coil</keyword>
<dbReference type="InterPro" id="IPR013923">
    <property type="entry name" value="Autophagy-rel_prot_16_dom"/>
</dbReference>
<evidence type="ECO:0000256" key="2">
    <source>
        <dbReference type="SAM" id="Coils"/>
    </source>
</evidence>
<name>A0A9W7ZXS7_9FUNG</name>
<dbReference type="Pfam" id="PF08614">
    <property type="entry name" value="ATG16"/>
    <property type="match status" value="1"/>
</dbReference>
<dbReference type="EMBL" id="JANBPU010000047">
    <property type="protein sequence ID" value="KAJ1918372.1"/>
    <property type="molecule type" value="Genomic_DNA"/>
</dbReference>
<gene>
    <name evidence="4" type="ORF">H4219_002653</name>
</gene>
<evidence type="ECO:0000313" key="5">
    <source>
        <dbReference type="Proteomes" id="UP001150538"/>
    </source>
</evidence>
<feature type="domain" description="Autophagy-related protein 16" evidence="3">
    <location>
        <begin position="7"/>
        <end position="127"/>
    </location>
</feature>
<comment type="caution">
    <text evidence="4">The sequence shown here is derived from an EMBL/GenBank/DDBJ whole genome shotgun (WGS) entry which is preliminary data.</text>
</comment>
<evidence type="ECO:0000313" key="4">
    <source>
        <dbReference type="EMBL" id="KAJ1918372.1"/>
    </source>
</evidence>